<protein>
    <submittedName>
        <fullName evidence="2">Variant erythrocyte surface antigen-1 family protein</fullName>
    </submittedName>
</protein>
<reference evidence="2 3" key="1">
    <citation type="submission" date="2021-06" db="EMBL/GenBank/DDBJ databases">
        <title>Genome sequence of Babesia caballi.</title>
        <authorList>
            <person name="Yamagishi J."/>
            <person name="Kidaka T."/>
            <person name="Ochi A."/>
        </authorList>
    </citation>
    <scope>NUCLEOTIDE SEQUENCE [LARGE SCALE GENOMIC DNA]</scope>
    <source>
        <strain evidence="2">USDA-D6B2</strain>
    </source>
</reference>
<keyword evidence="1" id="KW-0175">Coiled coil</keyword>
<name>A0AAV4M134_BABCB</name>
<dbReference type="RefSeq" id="XP_067717150.1">
    <property type="nucleotide sequence ID" value="XM_067861049.1"/>
</dbReference>
<dbReference type="Proteomes" id="UP001497744">
    <property type="component" value="Unassembled WGS sequence"/>
</dbReference>
<evidence type="ECO:0000256" key="1">
    <source>
        <dbReference type="SAM" id="Coils"/>
    </source>
</evidence>
<accession>A0AAV4M134</accession>
<comment type="caution">
    <text evidence="2">The sequence shown here is derived from an EMBL/GenBank/DDBJ whole genome shotgun (WGS) entry which is preliminary data.</text>
</comment>
<sequence length="350" mass="37909">MGGPMSSLTDWPENLKGVIDWFLRVGGKDKESNGDDKKDKLKDAVKTLDGFDASSISLKSADSIQGLFNYVAGGLQLFIGYDNNGTQELTGDGIAAKSGYTSSYGDQAQWSGDSKNTQTSAHIFLGSMPILYFGLTYTYWKCSKNQSGHWGQYSLNGGGRSPLYLFMVNMGFGTNELQDITGSEVAERLKRNPIYGFDELKNAKTEQHSYSKFLTAIDEKHGKSTLTSNPTDCALYALHRASRAYLQSKFQSDESDQNLRGIKEKLLKFKQETKNYDDLETEVDAFLREINVFLSSSSHSGGMSAADQTSPAGPVAGTLATFGLGGGAAAAYVFNIGGAKTIVNGLLRIG</sequence>
<organism evidence="2 3">
    <name type="scientific">Babesia caballi</name>
    <dbReference type="NCBI Taxonomy" id="5871"/>
    <lineage>
        <taxon>Eukaryota</taxon>
        <taxon>Sar</taxon>
        <taxon>Alveolata</taxon>
        <taxon>Apicomplexa</taxon>
        <taxon>Aconoidasida</taxon>
        <taxon>Piroplasmida</taxon>
        <taxon>Babesiidae</taxon>
        <taxon>Babesia</taxon>
    </lineage>
</organism>
<gene>
    <name evidence="2" type="ORF">BcabD6B2_45160</name>
</gene>
<feature type="coiled-coil region" evidence="1">
    <location>
        <begin position="262"/>
        <end position="289"/>
    </location>
</feature>
<evidence type="ECO:0000313" key="2">
    <source>
        <dbReference type="EMBL" id="GIX65081.1"/>
    </source>
</evidence>
<keyword evidence="3" id="KW-1185">Reference proteome</keyword>
<evidence type="ECO:0000313" key="3">
    <source>
        <dbReference type="Proteomes" id="UP001497744"/>
    </source>
</evidence>
<dbReference type="EMBL" id="BPLF01000004">
    <property type="protein sequence ID" value="GIX65081.1"/>
    <property type="molecule type" value="Genomic_DNA"/>
</dbReference>
<dbReference type="GeneID" id="94196562"/>
<dbReference type="AlphaFoldDB" id="A0AAV4M134"/>
<proteinExistence type="predicted"/>